<protein>
    <submittedName>
        <fullName evidence="2">M1 family metallopeptidase</fullName>
    </submittedName>
</protein>
<evidence type="ECO:0000313" key="3">
    <source>
        <dbReference type="Proteomes" id="UP001501411"/>
    </source>
</evidence>
<evidence type="ECO:0000259" key="1">
    <source>
        <dbReference type="Pfam" id="PF01433"/>
    </source>
</evidence>
<feature type="domain" description="Peptidase M1 membrane alanine aminopeptidase" evidence="1">
    <location>
        <begin position="409"/>
        <end position="562"/>
    </location>
</feature>
<reference evidence="3" key="1">
    <citation type="journal article" date="2019" name="Int. J. Syst. Evol. Microbiol.">
        <title>The Global Catalogue of Microorganisms (GCM) 10K type strain sequencing project: providing services to taxonomists for standard genome sequencing and annotation.</title>
        <authorList>
            <consortium name="The Broad Institute Genomics Platform"/>
            <consortium name="The Broad Institute Genome Sequencing Center for Infectious Disease"/>
            <person name="Wu L."/>
            <person name="Ma J."/>
        </authorList>
    </citation>
    <scope>NUCLEOTIDE SEQUENCE [LARGE SCALE GENOMIC DNA]</scope>
    <source>
        <strain evidence="3">JCM 18200</strain>
    </source>
</reference>
<evidence type="ECO:0000313" key="2">
    <source>
        <dbReference type="EMBL" id="GAA4808509.1"/>
    </source>
</evidence>
<dbReference type="EMBL" id="BAABIQ010000044">
    <property type="protein sequence ID" value="GAA4808509.1"/>
    <property type="molecule type" value="Genomic_DNA"/>
</dbReference>
<proteinExistence type="predicted"/>
<dbReference type="InterPro" id="IPR014782">
    <property type="entry name" value="Peptidase_M1_dom"/>
</dbReference>
<dbReference type="Gene3D" id="1.10.390.10">
    <property type="entry name" value="Neutral Protease Domain 2"/>
    <property type="match status" value="1"/>
</dbReference>
<comment type="caution">
    <text evidence="2">The sequence shown here is derived from an EMBL/GenBank/DDBJ whole genome shotgun (WGS) entry which is preliminary data.</text>
</comment>
<organism evidence="2 3">
    <name type="scientific">Olivibacter ginsenosidimutans</name>
    <dbReference type="NCBI Taxonomy" id="1176537"/>
    <lineage>
        <taxon>Bacteria</taxon>
        <taxon>Pseudomonadati</taxon>
        <taxon>Bacteroidota</taxon>
        <taxon>Sphingobacteriia</taxon>
        <taxon>Sphingobacteriales</taxon>
        <taxon>Sphingobacteriaceae</taxon>
        <taxon>Olivibacter</taxon>
    </lineage>
</organism>
<dbReference type="CDD" id="cd09604">
    <property type="entry name" value="M1_APN_like"/>
    <property type="match status" value="1"/>
</dbReference>
<dbReference type="Proteomes" id="UP001501411">
    <property type="component" value="Unassembled WGS sequence"/>
</dbReference>
<dbReference type="InterPro" id="IPR027268">
    <property type="entry name" value="Peptidase_M4/M1_CTD_sf"/>
</dbReference>
<name>A0ABP9CDX3_9SPHI</name>
<dbReference type="SUPFAM" id="SSF55486">
    <property type="entry name" value="Metalloproteases ('zincins'), catalytic domain"/>
    <property type="match status" value="1"/>
</dbReference>
<gene>
    <name evidence="2" type="ORF">GCM10023231_42240</name>
</gene>
<sequence>MQNKYKNNNMKQFPIALVISSFFLYTPIRAQFDPSKIFQQDFYKFKGDPYRSASGKPGPHYWQNQADYQVKASFDTTTLQLKGDVHIHYSNNSPDPLDELWLQLDQNNTLTNSRANRMHDPNVPADPTTGYQITQVRLKQGSDWETIPYLVDDTRMQIRLANRPVKAGDKIELDIQYTYVLQASGGGGRSGYLATKNGRIFEFSYWYPRMCVYDDYYGWNTLPFIGSGEMYLDYSHVDYSVTVPANLVVVGAGELINGQDILSQPVRNRLTQARQSDKTVPIRSAADLTRGVTQATKGEVTWHFQMQNTRDVAWAMSTAFLWDAAKINLPEGKTALAQSVYPLESTQDSLAWGRSTEMIKASIEHYSKKWFPFPYTTATSVAGPVGGMEFPGLAFNHWQAKPYIMYLLASHEIGHTWFPMIVGSDERRYPFMDEGFNTFLNVLAQEEFNDGEFAPKRDGEYAPGGGNPADEIIQVIATSGEANTLMTRPDAMDRKYVHPLAYFKSAFGLTLLRDVILGPDKFDYAFRQYIHHWAFKHPRPEDFFRSMENGAGEDLSWFWCGWYYHNWQLDQAISSVNYTDNESTKGIDITVANQQQMVMPILVEVNETNGKIHQFTVPVEVWQQGATTTFHVPTTSEVTAVTIDPQHRVPDVDRTNNVWKPKR</sequence>
<dbReference type="Pfam" id="PF01433">
    <property type="entry name" value="Peptidase_M1"/>
    <property type="match status" value="1"/>
</dbReference>
<accession>A0ABP9CDX3</accession>
<keyword evidence="3" id="KW-1185">Reference proteome</keyword>